<evidence type="ECO:0000256" key="7">
    <source>
        <dbReference type="SAM" id="Phobius"/>
    </source>
</evidence>
<keyword evidence="4 7" id="KW-0812">Transmembrane</keyword>
<dbReference type="RefSeq" id="WP_204869008.1">
    <property type="nucleotide sequence ID" value="NZ_JAFBBK010000001.1"/>
</dbReference>
<evidence type="ECO:0000256" key="5">
    <source>
        <dbReference type="ARBA" id="ARBA00022989"/>
    </source>
</evidence>
<feature type="transmembrane region" description="Helical" evidence="7">
    <location>
        <begin position="32"/>
        <end position="56"/>
    </location>
</feature>
<dbReference type="InterPro" id="IPR020846">
    <property type="entry name" value="MFS_dom"/>
</dbReference>
<evidence type="ECO:0000256" key="3">
    <source>
        <dbReference type="ARBA" id="ARBA00022475"/>
    </source>
</evidence>
<dbReference type="CDD" id="cd17321">
    <property type="entry name" value="MFS_MMR_MDR_like"/>
    <property type="match status" value="1"/>
</dbReference>
<protein>
    <submittedName>
        <fullName evidence="9">EmrB/QacA subfamily drug resistance transporter</fullName>
    </submittedName>
</protein>
<feature type="transmembrane region" description="Helical" evidence="7">
    <location>
        <begin position="157"/>
        <end position="178"/>
    </location>
</feature>
<dbReference type="PANTHER" id="PTHR42718:SF42">
    <property type="entry name" value="EXPORT PROTEIN"/>
    <property type="match status" value="1"/>
</dbReference>
<dbReference type="PANTHER" id="PTHR42718">
    <property type="entry name" value="MAJOR FACILITATOR SUPERFAMILY MULTIDRUG TRANSPORTER MFSC"/>
    <property type="match status" value="1"/>
</dbReference>
<dbReference type="Proteomes" id="UP000703038">
    <property type="component" value="Unassembled WGS sequence"/>
</dbReference>
<dbReference type="Gene3D" id="1.20.1250.20">
    <property type="entry name" value="MFS general substrate transporter like domains"/>
    <property type="match status" value="1"/>
</dbReference>
<dbReference type="Pfam" id="PF07690">
    <property type="entry name" value="MFS_1"/>
    <property type="match status" value="1"/>
</dbReference>
<dbReference type="SUPFAM" id="SSF103473">
    <property type="entry name" value="MFS general substrate transporter"/>
    <property type="match status" value="1"/>
</dbReference>
<feature type="domain" description="Major facilitator superfamily (MFS) profile" evidence="8">
    <location>
        <begin position="34"/>
        <end position="532"/>
    </location>
</feature>
<dbReference type="InterPro" id="IPR011701">
    <property type="entry name" value="MFS"/>
</dbReference>
<feature type="transmembrane region" description="Helical" evidence="7">
    <location>
        <begin position="130"/>
        <end position="150"/>
    </location>
</feature>
<keyword evidence="2" id="KW-0813">Transport</keyword>
<evidence type="ECO:0000313" key="10">
    <source>
        <dbReference type="Proteomes" id="UP000703038"/>
    </source>
</evidence>
<sequence length="568" mass="59426">MGSSSKDDTGTSASRGHSTFGIRTEIGRRRQLAAFGVICIAELLIVLDMTIINVALPSIGIELSTGISGLQWVVDAYTLTFSGLLLAFGNLGDRYGRKLFLVVGLTGLGTASVIGALGDSLVHVLTSRSIMGVFAAMVLPATLAVITNLFPKPQERALAIGVWSSIAGVAVAIGPVSGGWLLEHFSWHSVFWMNVPVALVAVVLVVLVVPESKASAVGPLDVPGVILSIAGVTLLVFVVIEAPNFGWTSWRTIGGLVLAAAFLVLFVRRERRISSPVLDVSLFRIRPFAWPAVSIAVGFFSLFGFLFLITQYFQGVREYSPLAFGIATLPFAAALAVSSPVSTIVAQKIGTMPVLVTGLVLIGAGLLVAGRVEIDSSYLTLVLPAMLLLAVGIAIIQGPATESIMSSLPLDEAGAGAAVNDTTREIGGTLGVAVLGSIVASYYVSTVRPLVERIPTAIMSETEKGYAQSSVLSVIEIQKRDLPAMFEPQRAQLILEMKEAALRGSSIAAYVAAGAVFVCAALVFFFFPASYRTTGMLAPQTSDERAVDRLAAAKDAGSAPSSGPDSPS</sequence>
<feature type="transmembrane region" description="Helical" evidence="7">
    <location>
        <begin position="248"/>
        <end position="267"/>
    </location>
</feature>
<gene>
    <name evidence="9" type="ORF">JOE42_002858</name>
</gene>
<name>A0ABS2KVZ7_9NOCA</name>
<feature type="transmembrane region" description="Helical" evidence="7">
    <location>
        <begin position="376"/>
        <end position="396"/>
    </location>
</feature>
<feature type="transmembrane region" description="Helical" evidence="7">
    <location>
        <begin position="288"/>
        <end position="313"/>
    </location>
</feature>
<keyword evidence="6 7" id="KW-0472">Membrane</keyword>
<keyword evidence="3" id="KW-1003">Cell membrane</keyword>
<organism evidence="9 10">
    <name type="scientific">Rhodococcoides corynebacterioides</name>
    <dbReference type="NCBI Taxonomy" id="53972"/>
    <lineage>
        <taxon>Bacteria</taxon>
        <taxon>Bacillati</taxon>
        <taxon>Actinomycetota</taxon>
        <taxon>Actinomycetes</taxon>
        <taxon>Mycobacteriales</taxon>
        <taxon>Nocardiaceae</taxon>
        <taxon>Rhodococcoides</taxon>
    </lineage>
</organism>
<feature type="transmembrane region" description="Helical" evidence="7">
    <location>
        <begin position="507"/>
        <end position="527"/>
    </location>
</feature>
<feature type="transmembrane region" description="Helical" evidence="7">
    <location>
        <begin position="99"/>
        <end position="118"/>
    </location>
</feature>
<dbReference type="PRINTS" id="PR01036">
    <property type="entry name" value="TCRTETB"/>
</dbReference>
<comment type="subcellular location">
    <subcellularLocation>
        <location evidence="1">Cell membrane</location>
        <topology evidence="1">Multi-pass membrane protein</topology>
    </subcellularLocation>
</comment>
<keyword evidence="5 7" id="KW-1133">Transmembrane helix</keyword>
<comment type="caution">
    <text evidence="9">The sequence shown here is derived from an EMBL/GenBank/DDBJ whole genome shotgun (WGS) entry which is preliminary data.</text>
</comment>
<dbReference type="InterPro" id="IPR036259">
    <property type="entry name" value="MFS_trans_sf"/>
</dbReference>
<evidence type="ECO:0000256" key="6">
    <source>
        <dbReference type="ARBA" id="ARBA00023136"/>
    </source>
</evidence>
<dbReference type="InterPro" id="IPR004638">
    <property type="entry name" value="EmrB-like"/>
</dbReference>
<dbReference type="Gene3D" id="1.20.1720.10">
    <property type="entry name" value="Multidrug resistance protein D"/>
    <property type="match status" value="1"/>
</dbReference>
<evidence type="ECO:0000313" key="9">
    <source>
        <dbReference type="EMBL" id="MBM7416125.1"/>
    </source>
</evidence>
<evidence type="ECO:0000256" key="2">
    <source>
        <dbReference type="ARBA" id="ARBA00022448"/>
    </source>
</evidence>
<feature type="transmembrane region" description="Helical" evidence="7">
    <location>
        <begin position="190"/>
        <end position="210"/>
    </location>
</feature>
<feature type="transmembrane region" description="Helical" evidence="7">
    <location>
        <begin position="222"/>
        <end position="242"/>
    </location>
</feature>
<evidence type="ECO:0000259" key="8">
    <source>
        <dbReference type="PROSITE" id="PS50850"/>
    </source>
</evidence>
<feature type="transmembrane region" description="Helical" evidence="7">
    <location>
        <begin position="76"/>
        <end position="92"/>
    </location>
</feature>
<evidence type="ECO:0000256" key="1">
    <source>
        <dbReference type="ARBA" id="ARBA00004651"/>
    </source>
</evidence>
<dbReference type="EMBL" id="JAFBBK010000001">
    <property type="protein sequence ID" value="MBM7416125.1"/>
    <property type="molecule type" value="Genomic_DNA"/>
</dbReference>
<accession>A0ABS2KVZ7</accession>
<evidence type="ECO:0000256" key="4">
    <source>
        <dbReference type="ARBA" id="ARBA00022692"/>
    </source>
</evidence>
<reference evidence="9 10" key="1">
    <citation type="submission" date="2021-01" db="EMBL/GenBank/DDBJ databases">
        <title>Genomics of switchgrass bacterial isolates.</title>
        <authorList>
            <person name="Shade A."/>
        </authorList>
    </citation>
    <scope>NUCLEOTIDE SEQUENCE [LARGE SCALE GENOMIC DNA]</scope>
    <source>
        <strain evidence="9 10">PvP111</strain>
    </source>
</reference>
<dbReference type="NCBIfam" id="TIGR00711">
    <property type="entry name" value="efflux_EmrB"/>
    <property type="match status" value="1"/>
</dbReference>
<feature type="transmembrane region" description="Helical" evidence="7">
    <location>
        <begin position="349"/>
        <end position="370"/>
    </location>
</feature>
<dbReference type="PROSITE" id="PS50850">
    <property type="entry name" value="MFS"/>
    <property type="match status" value="1"/>
</dbReference>
<proteinExistence type="predicted"/>
<keyword evidence="10" id="KW-1185">Reference proteome</keyword>